<evidence type="ECO:0000313" key="3">
    <source>
        <dbReference type="WBParaSite" id="SSLN_0001409501-mRNA-1"/>
    </source>
</evidence>
<evidence type="ECO:0000313" key="1">
    <source>
        <dbReference type="EMBL" id="VDL99965.1"/>
    </source>
</evidence>
<name>A0A183TAT2_SCHSO</name>
<reference evidence="1 2" key="2">
    <citation type="submission" date="2018-11" db="EMBL/GenBank/DDBJ databases">
        <authorList>
            <consortium name="Pathogen Informatics"/>
        </authorList>
    </citation>
    <scope>NUCLEOTIDE SEQUENCE [LARGE SCALE GENOMIC DNA]</scope>
    <source>
        <strain evidence="1 2">NST_G2</strain>
    </source>
</reference>
<accession>A0A183TAT2</accession>
<gene>
    <name evidence="1" type="ORF">SSLN_LOCUS13580</name>
</gene>
<keyword evidence="2" id="KW-1185">Reference proteome</keyword>
<dbReference type="Proteomes" id="UP000275846">
    <property type="component" value="Unassembled WGS sequence"/>
</dbReference>
<organism evidence="3">
    <name type="scientific">Schistocephalus solidus</name>
    <name type="common">Tapeworm</name>
    <dbReference type="NCBI Taxonomy" id="70667"/>
    <lineage>
        <taxon>Eukaryota</taxon>
        <taxon>Metazoa</taxon>
        <taxon>Spiralia</taxon>
        <taxon>Lophotrochozoa</taxon>
        <taxon>Platyhelminthes</taxon>
        <taxon>Cestoda</taxon>
        <taxon>Eucestoda</taxon>
        <taxon>Diphyllobothriidea</taxon>
        <taxon>Diphyllobothriidae</taxon>
        <taxon>Schistocephalus</taxon>
    </lineage>
</organism>
<dbReference type="WBParaSite" id="SSLN_0001409501-mRNA-1">
    <property type="protein sequence ID" value="SSLN_0001409501-mRNA-1"/>
    <property type="gene ID" value="SSLN_0001409501"/>
</dbReference>
<dbReference type="OrthoDB" id="21270at2759"/>
<dbReference type="AlphaFoldDB" id="A0A183TAT2"/>
<reference evidence="3" key="1">
    <citation type="submission" date="2016-06" db="UniProtKB">
        <authorList>
            <consortium name="WormBaseParasite"/>
        </authorList>
    </citation>
    <scope>IDENTIFICATION</scope>
</reference>
<sequence length="85" mass="9564">MDAQGAFSAILAVESSAKQLASRVSCLLDSLKLNLTTLMYSTMAQCEELTKAMSEVPKLMDDLYPFFQWARVKETLQQIENFLLP</sequence>
<evidence type="ECO:0000313" key="2">
    <source>
        <dbReference type="Proteomes" id="UP000275846"/>
    </source>
</evidence>
<protein>
    <submittedName>
        <fullName evidence="3">BLOC-1-related complex subunit 7</fullName>
    </submittedName>
</protein>
<dbReference type="EMBL" id="UYSU01038198">
    <property type="protein sequence ID" value="VDL99965.1"/>
    <property type="molecule type" value="Genomic_DNA"/>
</dbReference>
<proteinExistence type="predicted"/>